<gene>
    <name evidence="2" type="ORF">K432DRAFT_421464</name>
</gene>
<dbReference type="Proteomes" id="UP000250266">
    <property type="component" value="Unassembled WGS sequence"/>
</dbReference>
<evidence type="ECO:0000313" key="2">
    <source>
        <dbReference type="EMBL" id="OCK85901.1"/>
    </source>
</evidence>
<sequence>MKAKHKEVQALNSLHGITFVGPRLPKSWPDCHRETLKTVDDLGQYRYIDYEKKYAENLHGPWKRNIGERVLHLVNRVKACSAERANEQVWRLRIENLVFARFDDELVCLQCGHRLWRSEIEAPNNTGDWDRESLEKRQKNRKACQCPNSWPKDEHFDQGITPLFTFKGSEGVDADTRGHKLPGSKQPDLVIGLRKTRAFKTALDALYIHEHESCQPATTVAEAVEFTPFKDFGGEPLLFPFLVAEAKSAKASDTFDQIEIQSSFPIQSSIKLQQRLQEVVGDRIEPGRGPLVWFFSWKGEDWRLYACYTRRSKEEIKYEIMHLWSGCIIHRDDALRLLLIVDLIVDWARDKYRTQILSELKSLSQTNICDMMSIARDSDIPSQKQKRINSWAAGLPMSLDINNNTTKPGEQNKSQAHPPNFRFLDSRHGCVRRAKEIETRLRGLYITGDNVNDLIQCFANDGQVRKFAASVFDVLSECGQALHSEETLRLLELEWTENNRSIRNDSSTTYVTIRFAYYFTVEWDQVRELSYIAVTEKALTLLREYAGQSSGNFNALPADYLNEQNLLYTCRGLLRMTPLQNLAAAISRKTLIVRNRIDGSLCPSQPGAQIVEEEHDDFIWSKLAGCIIQQIYQRHKIGRREPNEYFLHISNHYSEEHPESKDACSSLESLDLANGMALICAKAISADETRNALLPCLCVYLVEKTDEKFDHAKLAAALQEFLNKPRIYFSTREGRYSEAKLSEPNNLRNTYLESLDIQLAFFRGVGISFNPHNKIMDWLIEVLPTKEKVDIIDLTIEDNNADSSPSGTPRPPALSDAQDTKPIKAEVVEVKSRTPFREDTQPAGSPFPHPLQSPHKRPWPRQKYLPDAINANTIFQNLVESKTTSTPPPSQRSPWRQPAKRNNQYIQQDHGDRLAKRRKRSD</sequence>
<reference evidence="2 3" key="1">
    <citation type="journal article" date="2016" name="Nat. Commun.">
        <title>Ectomycorrhizal ecology is imprinted in the genome of the dominant symbiotic fungus Cenococcum geophilum.</title>
        <authorList>
            <consortium name="DOE Joint Genome Institute"/>
            <person name="Peter M."/>
            <person name="Kohler A."/>
            <person name="Ohm R.A."/>
            <person name="Kuo A."/>
            <person name="Krutzmann J."/>
            <person name="Morin E."/>
            <person name="Arend M."/>
            <person name="Barry K.W."/>
            <person name="Binder M."/>
            <person name="Choi C."/>
            <person name="Clum A."/>
            <person name="Copeland A."/>
            <person name="Grisel N."/>
            <person name="Haridas S."/>
            <person name="Kipfer T."/>
            <person name="LaButti K."/>
            <person name="Lindquist E."/>
            <person name="Lipzen A."/>
            <person name="Maire R."/>
            <person name="Meier B."/>
            <person name="Mihaltcheva S."/>
            <person name="Molinier V."/>
            <person name="Murat C."/>
            <person name="Poggeler S."/>
            <person name="Quandt C.A."/>
            <person name="Sperisen C."/>
            <person name="Tritt A."/>
            <person name="Tisserant E."/>
            <person name="Crous P.W."/>
            <person name="Henrissat B."/>
            <person name="Nehls U."/>
            <person name="Egli S."/>
            <person name="Spatafora J.W."/>
            <person name="Grigoriev I.V."/>
            <person name="Martin F.M."/>
        </authorList>
    </citation>
    <scope>NUCLEOTIDE SEQUENCE [LARGE SCALE GENOMIC DNA]</scope>
    <source>
        <strain evidence="2 3">CBS 459.81</strain>
    </source>
</reference>
<evidence type="ECO:0000256" key="1">
    <source>
        <dbReference type="SAM" id="MobiDB-lite"/>
    </source>
</evidence>
<protein>
    <submittedName>
        <fullName evidence="2">Uncharacterized protein</fullName>
    </submittedName>
</protein>
<evidence type="ECO:0000313" key="3">
    <source>
        <dbReference type="Proteomes" id="UP000250266"/>
    </source>
</evidence>
<dbReference type="OrthoDB" id="3538597at2759"/>
<dbReference type="AlphaFoldDB" id="A0A8E2ELA8"/>
<feature type="region of interest" description="Disordered" evidence="1">
    <location>
        <begin position="798"/>
        <end position="862"/>
    </location>
</feature>
<name>A0A8E2ELA8_9PEZI</name>
<feature type="region of interest" description="Disordered" evidence="1">
    <location>
        <begin position="877"/>
        <end position="922"/>
    </location>
</feature>
<proteinExistence type="predicted"/>
<accession>A0A8E2ELA8</accession>
<dbReference type="EMBL" id="KV744812">
    <property type="protein sequence ID" value="OCK85901.1"/>
    <property type="molecule type" value="Genomic_DNA"/>
</dbReference>
<keyword evidence="3" id="KW-1185">Reference proteome</keyword>
<feature type="compositionally biased region" description="Basic and acidic residues" evidence="1">
    <location>
        <begin position="818"/>
        <end position="840"/>
    </location>
</feature>
<organism evidence="2 3">
    <name type="scientific">Lepidopterella palustris CBS 459.81</name>
    <dbReference type="NCBI Taxonomy" id="1314670"/>
    <lineage>
        <taxon>Eukaryota</taxon>
        <taxon>Fungi</taxon>
        <taxon>Dikarya</taxon>
        <taxon>Ascomycota</taxon>
        <taxon>Pezizomycotina</taxon>
        <taxon>Dothideomycetes</taxon>
        <taxon>Pleosporomycetidae</taxon>
        <taxon>Mytilinidiales</taxon>
        <taxon>Argynnaceae</taxon>
        <taxon>Lepidopterella</taxon>
    </lineage>
</organism>